<evidence type="ECO:0000313" key="3">
    <source>
        <dbReference type="Proteomes" id="UP000030752"/>
    </source>
</evidence>
<dbReference type="InParanoid" id="W2S4K5"/>
<organism evidence="2 3">
    <name type="scientific">Cyphellophora europaea (strain CBS 101466)</name>
    <name type="common">Phialophora europaea</name>
    <dbReference type="NCBI Taxonomy" id="1220924"/>
    <lineage>
        <taxon>Eukaryota</taxon>
        <taxon>Fungi</taxon>
        <taxon>Dikarya</taxon>
        <taxon>Ascomycota</taxon>
        <taxon>Pezizomycotina</taxon>
        <taxon>Eurotiomycetes</taxon>
        <taxon>Chaetothyriomycetidae</taxon>
        <taxon>Chaetothyriales</taxon>
        <taxon>Cyphellophoraceae</taxon>
        <taxon>Cyphellophora</taxon>
    </lineage>
</organism>
<dbReference type="GeneID" id="19969475"/>
<keyword evidence="1" id="KW-0732">Signal</keyword>
<evidence type="ECO:0000313" key="2">
    <source>
        <dbReference type="EMBL" id="ETN42978.1"/>
    </source>
</evidence>
<feature type="signal peptide" evidence="1">
    <location>
        <begin position="1"/>
        <end position="29"/>
    </location>
</feature>
<keyword evidence="3" id="KW-1185">Reference proteome</keyword>
<gene>
    <name evidence="2" type="ORF">HMPREF1541_02136</name>
</gene>
<dbReference type="AlphaFoldDB" id="W2S4K5"/>
<dbReference type="HOGENOM" id="CLU_604134_0_0_1"/>
<protein>
    <submittedName>
        <fullName evidence="2">Uncharacterized protein</fullName>
    </submittedName>
</protein>
<dbReference type="VEuPathDB" id="FungiDB:HMPREF1541_02136"/>
<sequence>MAFIRLWRFFAWQILLTSVLPSMNPPCETVMLQNEDCQYACHPAPTFGPARLAHFQHKRQIDSATKAEVRLGPTLQSPSYVNTTEVYTTASATGAAANNTQPTTLNSTIPVSLHGTDHKSTTSDLGSQALYPSFSEPFSSDTASYDGKGNGASSASLHDEDDFGVTASCAVPNSSSLYHSQDSEPDKDQLTTMIMATTELMTVTMTKDTTSLSVSVITSIKVSTMHHSMSYTSTVTTTDSSAVGHVTSASAHATSSGPSSKPSAVAAASTTASPLHAAATNNEVPVAAIAVPVALVAAVLLLALPCCVRRFSPKLWASWNSRCPLEDLVAGLAAVWQRWKLVRARNRELRSKGFSGPGTGGGEALTGDGRMEEWWRGGAKSGEVVRDGGNGWLGAWRRRKEGELEAARERKMMEERWGLVTAAAEGGVGEGYAARVERVRGAELRRVKEGDGL</sequence>
<accession>W2S4K5</accession>
<proteinExistence type="predicted"/>
<feature type="chain" id="PRO_5004824097" evidence="1">
    <location>
        <begin position="30"/>
        <end position="453"/>
    </location>
</feature>
<dbReference type="EMBL" id="KB822718">
    <property type="protein sequence ID" value="ETN42978.1"/>
    <property type="molecule type" value="Genomic_DNA"/>
</dbReference>
<name>W2S4K5_CYPE1</name>
<reference evidence="2 3" key="1">
    <citation type="submission" date="2013-03" db="EMBL/GenBank/DDBJ databases">
        <title>The Genome Sequence of Phialophora europaea CBS 101466.</title>
        <authorList>
            <consortium name="The Broad Institute Genomics Platform"/>
            <person name="Cuomo C."/>
            <person name="de Hoog S."/>
            <person name="Gorbushina A."/>
            <person name="Walker B."/>
            <person name="Young S.K."/>
            <person name="Zeng Q."/>
            <person name="Gargeya S."/>
            <person name="Fitzgerald M."/>
            <person name="Haas B."/>
            <person name="Abouelleil A."/>
            <person name="Allen A.W."/>
            <person name="Alvarado L."/>
            <person name="Arachchi H.M."/>
            <person name="Berlin A.M."/>
            <person name="Chapman S.B."/>
            <person name="Gainer-Dewar J."/>
            <person name="Goldberg J."/>
            <person name="Griggs A."/>
            <person name="Gujja S."/>
            <person name="Hansen M."/>
            <person name="Howarth C."/>
            <person name="Imamovic A."/>
            <person name="Ireland A."/>
            <person name="Larimer J."/>
            <person name="McCowan C."/>
            <person name="Murphy C."/>
            <person name="Pearson M."/>
            <person name="Poon T.W."/>
            <person name="Priest M."/>
            <person name="Roberts A."/>
            <person name="Saif S."/>
            <person name="Shea T."/>
            <person name="Sisk P."/>
            <person name="Sykes S."/>
            <person name="Wortman J."/>
            <person name="Nusbaum C."/>
            <person name="Birren B."/>
        </authorList>
    </citation>
    <scope>NUCLEOTIDE SEQUENCE [LARGE SCALE GENOMIC DNA]</scope>
    <source>
        <strain evidence="2 3">CBS 101466</strain>
    </source>
</reference>
<dbReference type="Proteomes" id="UP000030752">
    <property type="component" value="Unassembled WGS sequence"/>
</dbReference>
<evidence type="ECO:0000256" key="1">
    <source>
        <dbReference type="SAM" id="SignalP"/>
    </source>
</evidence>
<dbReference type="RefSeq" id="XP_008714714.1">
    <property type="nucleotide sequence ID" value="XM_008716492.1"/>
</dbReference>